<dbReference type="AlphaFoldDB" id="A0A6B4JQD8"/>
<comment type="caution">
    <text evidence="1">The sequence shown here is derived from an EMBL/GenBank/DDBJ whole genome shotgun (WGS) entry which is preliminary data.</text>
</comment>
<organism evidence="1 2">
    <name type="scientific">Clostridium botulinum</name>
    <dbReference type="NCBI Taxonomy" id="1491"/>
    <lineage>
        <taxon>Bacteria</taxon>
        <taxon>Bacillati</taxon>
        <taxon>Bacillota</taxon>
        <taxon>Clostridia</taxon>
        <taxon>Eubacteriales</taxon>
        <taxon>Clostridiaceae</taxon>
        <taxon>Clostridium</taxon>
    </lineage>
</organism>
<dbReference type="EMBL" id="SXFB01000005">
    <property type="protein sequence ID" value="NFV26332.1"/>
    <property type="molecule type" value="Genomic_DNA"/>
</dbReference>
<proteinExistence type="predicted"/>
<accession>A0A6B4JQD8</accession>
<evidence type="ECO:0000313" key="1">
    <source>
        <dbReference type="EMBL" id="NFV26332.1"/>
    </source>
</evidence>
<protein>
    <submittedName>
        <fullName evidence="1">Uncharacterized protein</fullName>
    </submittedName>
</protein>
<dbReference type="RefSeq" id="WP_003373858.1">
    <property type="nucleotide sequence ID" value="NZ_JACBBA010000006.1"/>
</dbReference>
<name>A0A6B4JQD8_CLOBO</name>
<reference evidence="1 2" key="1">
    <citation type="submission" date="2019-04" db="EMBL/GenBank/DDBJ databases">
        <title>Genome sequencing of Clostridium botulinum Groups I-IV and Clostridium butyricum.</title>
        <authorList>
            <person name="Brunt J."/>
            <person name="Van Vliet A.H.M."/>
            <person name="Stringer S.C."/>
            <person name="Carter A.T."/>
            <person name="Peck M.W."/>
        </authorList>
    </citation>
    <scope>NUCLEOTIDE SEQUENCE [LARGE SCALE GENOMIC DNA]</scope>
    <source>
        <strain evidence="1 2">BL81</strain>
    </source>
</reference>
<gene>
    <name evidence="1" type="ORF">FDG31_09125</name>
</gene>
<dbReference type="Proteomes" id="UP000486903">
    <property type="component" value="Unassembled WGS sequence"/>
</dbReference>
<sequence length="104" mass="12538">MTEEARMARNEYMREYRAKNKRKVKEIQKKYWERKVATMEMKEKIYKNNLESLFILIHQGMTGAFANLDEIEEKINTIGVEKFREIFSDEQLRFLVGNLVNTIK</sequence>
<evidence type="ECO:0000313" key="2">
    <source>
        <dbReference type="Proteomes" id="UP000486903"/>
    </source>
</evidence>